<dbReference type="Proteomes" id="UP000666369">
    <property type="component" value="Unassembled WGS sequence"/>
</dbReference>
<evidence type="ECO:0000313" key="4">
    <source>
        <dbReference type="Proteomes" id="UP000666369"/>
    </source>
</evidence>
<sequence length="169" mass="17839">MTPVKNAALACLLSILCLTAHGADDASATATTFAALYAKFNAAMNARNTAEVSAMLTPDFDGEDVAGKPRSAGKLLEEIGALPEDGNRKLDSTVVSLTLDGATAHVVQRLLVTTTKSLLGKKMTFELAATSDDTWTQTAGTWRLSKSMTRRMQYSANGSVLSLKTNPAK</sequence>
<dbReference type="Pfam" id="PF14534">
    <property type="entry name" value="DUF4440"/>
    <property type="match status" value="1"/>
</dbReference>
<evidence type="ECO:0000256" key="1">
    <source>
        <dbReference type="SAM" id="SignalP"/>
    </source>
</evidence>
<dbReference type="SUPFAM" id="SSF54427">
    <property type="entry name" value="NTF2-like"/>
    <property type="match status" value="1"/>
</dbReference>
<dbReference type="RefSeq" id="WP_166103279.1">
    <property type="nucleotide sequence ID" value="NZ_JAADJT010000005.1"/>
</dbReference>
<dbReference type="EMBL" id="JAADJT010000005">
    <property type="protein sequence ID" value="NGZ85137.1"/>
    <property type="molecule type" value="Genomic_DNA"/>
</dbReference>
<reference evidence="3 4" key="1">
    <citation type="submission" date="2020-01" db="EMBL/GenBank/DDBJ databases">
        <authorList>
            <person name="Lee S.D."/>
        </authorList>
    </citation>
    <scope>NUCLEOTIDE SEQUENCE [LARGE SCALE GENOMIC DNA]</scope>
    <source>
        <strain evidence="3 4">SAP-35</strain>
    </source>
</reference>
<feature type="domain" description="DUF4440" evidence="2">
    <location>
        <begin position="34"/>
        <end position="144"/>
    </location>
</feature>
<feature type="chain" id="PRO_5047111019" evidence="1">
    <location>
        <begin position="23"/>
        <end position="169"/>
    </location>
</feature>
<name>A0ABX0FKM6_9BURK</name>
<gene>
    <name evidence="3" type="ORF">GW587_12845</name>
</gene>
<keyword evidence="1" id="KW-0732">Signal</keyword>
<organism evidence="3 4">
    <name type="scientific">Duganella aceris</name>
    <dbReference type="NCBI Taxonomy" id="2703883"/>
    <lineage>
        <taxon>Bacteria</taxon>
        <taxon>Pseudomonadati</taxon>
        <taxon>Pseudomonadota</taxon>
        <taxon>Betaproteobacteria</taxon>
        <taxon>Burkholderiales</taxon>
        <taxon>Oxalobacteraceae</taxon>
        <taxon>Telluria group</taxon>
        <taxon>Duganella</taxon>
    </lineage>
</organism>
<comment type="caution">
    <text evidence="3">The sequence shown here is derived from an EMBL/GenBank/DDBJ whole genome shotgun (WGS) entry which is preliminary data.</text>
</comment>
<accession>A0ABX0FKM6</accession>
<protein>
    <submittedName>
        <fullName evidence="3">Nuclear transport factor 2 family protein</fullName>
    </submittedName>
</protein>
<proteinExistence type="predicted"/>
<evidence type="ECO:0000259" key="2">
    <source>
        <dbReference type="Pfam" id="PF14534"/>
    </source>
</evidence>
<dbReference type="Gene3D" id="3.10.450.50">
    <property type="match status" value="1"/>
</dbReference>
<dbReference type="InterPro" id="IPR027843">
    <property type="entry name" value="DUF4440"/>
</dbReference>
<keyword evidence="4" id="KW-1185">Reference proteome</keyword>
<feature type="signal peptide" evidence="1">
    <location>
        <begin position="1"/>
        <end position="22"/>
    </location>
</feature>
<evidence type="ECO:0000313" key="3">
    <source>
        <dbReference type="EMBL" id="NGZ85137.1"/>
    </source>
</evidence>
<reference evidence="4" key="2">
    <citation type="submission" date="2023-07" db="EMBL/GenBank/DDBJ databases">
        <title>Duganella aceri sp. nov., isolated from tree sap.</title>
        <authorList>
            <person name="Kim I.S."/>
        </authorList>
    </citation>
    <scope>NUCLEOTIDE SEQUENCE [LARGE SCALE GENOMIC DNA]</scope>
    <source>
        <strain evidence="4">SAP-35</strain>
    </source>
</reference>
<dbReference type="InterPro" id="IPR032710">
    <property type="entry name" value="NTF2-like_dom_sf"/>
</dbReference>